<dbReference type="InterPro" id="IPR001387">
    <property type="entry name" value="Cro/C1-type_HTH"/>
</dbReference>
<proteinExistence type="predicted"/>
<organism evidence="2 3">
    <name type="scientific">Flagellimonas abyssi</name>
    <dbReference type="NCBI Taxonomy" id="2864871"/>
    <lineage>
        <taxon>Bacteria</taxon>
        <taxon>Pseudomonadati</taxon>
        <taxon>Bacteroidota</taxon>
        <taxon>Flavobacteriia</taxon>
        <taxon>Flavobacteriales</taxon>
        <taxon>Flavobacteriaceae</taxon>
        <taxon>Flagellimonas</taxon>
    </lineage>
</organism>
<sequence length="101" mass="11290">MESLITKNKAQKRISRNMRDLRLGRGLTQKGLAERSGVSLSSLRKFEQKGIISLESFLKLALTLGCMDKLITATEPMENNFSSIDDVLAKDDKKPKRGKHG</sequence>
<gene>
    <name evidence="2" type="ORF">K1F36_19785</name>
</gene>
<dbReference type="CDD" id="cd00093">
    <property type="entry name" value="HTH_XRE"/>
    <property type="match status" value="1"/>
</dbReference>
<comment type="caution">
    <text evidence="2">The sequence shown here is derived from an EMBL/GenBank/DDBJ whole genome shotgun (WGS) entry which is preliminary data.</text>
</comment>
<accession>A0ABS7EX54</accession>
<dbReference type="SUPFAM" id="SSF47413">
    <property type="entry name" value="lambda repressor-like DNA-binding domains"/>
    <property type="match status" value="1"/>
</dbReference>
<keyword evidence="3" id="KW-1185">Reference proteome</keyword>
<dbReference type="InterPro" id="IPR010982">
    <property type="entry name" value="Lambda_DNA-bd_dom_sf"/>
</dbReference>
<feature type="domain" description="HTH cro/C1-type" evidence="1">
    <location>
        <begin position="18"/>
        <end position="70"/>
    </location>
</feature>
<dbReference type="Proteomes" id="UP001196136">
    <property type="component" value="Unassembled WGS sequence"/>
</dbReference>
<dbReference type="RefSeq" id="WP_220115325.1">
    <property type="nucleotide sequence ID" value="NZ_JAHZSV010000077.1"/>
</dbReference>
<name>A0ABS7EX54_9FLAO</name>
<dbReference type="SMART" id="SM00530">
    <property type="entry name" value="HTH_XRE"/>
    <property type="match status" value="1"/>
</dbReference>
<evidence type="ECO:0000313" key="2">
    <source>
        <dbReference type="EMBL" id="MBW8202066.1"/>
    </source>
</evidence>
<dbReference type="Gene3D" id="1.10.260.40">
    <property type="entry name" value="lambda repressor-like DNA-binding domains"/>
    <property type="match status" value="1"/>
</dbReference>
<protein>
    <submittedName>
        <fullName evidence="2">Helix-turn-helix domain-containing protein</fullName>
    </submittedName>
</protein>
<dbReference type="EMBL" id="JAHZSV010000077">
    <property type="protein sequence ID" value="MBW8202066.1"/>
    <property type="molecule type" value="Genomic_DNA"/>
</dbReference>
<evidence type="ECO:0000259" key="1">
    <source>
        <dbReference type="PROSITE" id="PS50943"/>
    </source>
</evidence>
<dbReference type="Pfam" id="PF01381">
    <property type="entry name" value="HTH_3"/>
    <property type="match status" value="1"/>
</dbReference>
<reference evidence="2 3" key="1">
    <citation type="submission" date="2021-08" db="EMBL/GenBank/DDBJ databases">
        <title>Muricauda profundi sp. nov., a marine bacterium isolated from deep seawater of the Mariana Trench.</title>
        <authorList>
            <person name="Wei Y."/>
        </authorList>
    </citation>
    <scope>NUCLEOTIDE SEQUENCE [LARGE SCALE GENOMIC DNA]</scope>
    <source>
        <strain evidence="2 3">W52</strain>
    </source>
</reference>
<dbReference type="PROSITE" id="PS50943">
    <property type="entry name" value="HTH_CROC1"/>
    <property type="match status" value="1"/>
</dbReference>
<evidence type="ECO:0000313" key="3">
    <source>
        <dbReference type="Proteomes" id="UP001196136"/>
    </source>
</evidence>